<evidence type="ECO:0000256" key="7">
    <source>
        <dbReference type="ARBA" id="ARBA00023215"/>
    </source>
</evidence>
<feature type="disulfide bond" evidence="9">
    <location>
        <begin position="178"/>
        <end position="201"/>
    </location>
</feature>
<dbReference type="Gene3D" id="2.40.50.120">
    <property type="match status" value="1"/>
</dbReference>
<evidence type="ECO:0000256" key="9">
    <source>
        <dbReference type="PIRSR" id="PIRSR601820-3"/>
    </source>
</evidence>
<keyword evidence="6 9" id="KW-1015">Disulfide bond</keyword>
<feature type="binding site" evidence="8">
    <location>
        <position position="21"/>
    </location>
    <ligand>
        <name>Zn(2+)</name>
        <dbReference type="ChEBI" id="CHEBI:29105"/>
        <note>ligand shared with metalloproteinase partner</note>
    </ligand>
</feature>
<dbReference type="InterPro" id="IPR008993">
    <property type="entry name" value="TIMP-like_OB-fold"/>
</dbReference>
<proteinExistence type="evidence at transcript level"/>
<dbReference type="Gene3D" id="3.90.370.10">
    <property type="entry name" value="Tissue inhibitor of metalloproteinase-1. Chain B, domain 1"/>
    <property type="match status" value="1"/>
</dbReference>
<keyword evidence="4" id="KW-0483">Metalloprotease inhibitor</keyword>
<dbReference type="InterPro" id="IPR001820">
    <property type="entry name" value="TIMP"/>
</dbReference>
<evidence type="ECO:0000259" key="11">
    <source>
        <dbReference type="PROSITE" id="PS50189"/>
    </source>
</evidence>
<keyword evidence="8" id="KW-0862">Zinc</keyword>
<keyword evidence="10" id="KW-0732">Signal</keyword>
<dbReference type="SMART" id="SM00206">
    <property type="entry name" value="NTR"/>
    <property type="match status" value="1"/>
</dbReference>
<feature type="chain" id="PRO_5012955536" evidence="10">
    <location>
        <begin position="21"/>
        <end position="277"/>
    </location>
</feature>
<keyword evidence="8" id="KW-0479">Metal-binding</keyword>
<dbReference type="InterPro" id="IPR001134">
    <property type="entry name" value="Netrin_domain"/>
</dbReference>
<feature type="disulfide bond" evidence="9">
    <location>
        <begin position="24"/>
        <end position="117"/>
    </location>
</feature>
<feature type="disulfide bond" evidence="9">
    <location>
        <begin position="34"/>
        <end position="142"/>
    </location>
</feature>
<dbReference type="GO" id="GO:0051045">
    <property type="term" value="P:negative regulation of membrane protein ectodomain proteolysis"/>
    <property type="evidence" value="ECO:0007669"/>
    <property type="project" value="TreeGrafter"/>
</dbReference>
<dbReference type="AlphaFoldDB" id="A0A1S6EM10"/>
<dbReference type="PANTHER" id="PTHR11844:SF33">
    <property type="entry name" value="TISSUE INHIBITOR OF METALLOPROTEINASE"/>
    <property type="match status" value="1"/>
</dbReference>
<keyword evidence="3" id="KW-0964">Secreted</keyword>
<comment type="subcellular location">
    <subcellularLocation>
        <location evidence="1">Secreted</location>
    </subcellularLocation>
</comment>
<evidence type="ECO:0000256" key="5">
    <source>
        <dbReference type="ARBA" id="ARBA00022690"/>
    </source>
</evidence>
<feature type="disulfide bond" evidence="9">
    <location>
        <begin position="144"/>
        <end position="209"/>
    </location>
</feature>
<organism evidence="12">
    <name type="scientific">Holothuria forskali</name>
    <dbReference type="NCBI Taxonomy" id="72674"/>
    <lineage>
        <taxon>Eukaryota</taxon>
        <taxon>Metazoa</taxon>
        <taxon>Echinodermata</taxon>
        <taxon>Eleutherozoa</taxon>
        <taxon>Echinozoa</taxon>
        <taxon>Holothuroidea</taxon>
        <taxon>Aspidochirotacea</taxon>
        <taxon>Aspidochirotida</taxon>
        <taxon>Holothuriidae</taxon>
        <taxon>Holothuria</taxon>
    </lineage>
</organism>
<dbReference type="PROSITE" id="PS50189">
    <property type="entry name" value="NTR"/>
    <property type="match status" value="1"/>
</dbReference>
<feature type="domain" description="NTR" evidence="11">
    <location>
        <begin position="21"/>
        <end position="142"/>
    </location>
</feature>
<dbReference type="GO" id="GO:0008191">
    <property type="term" value="F:metalloendopeptidase inhibitor activity"/>
    <property type="evidence" value="ECO:0007669"/>
    <property type="project" value="InterPro"/>
</dbReference>
<dbReference type="SUPFAM" id="SSF50242">
    <property type="entry name" value="TIMP-like"/>
    <property type="match status" value="1"/>
</dbReference>
<evidence type="ECO:0000256" key="8">
    <source>
        <dbReference type="PIRSR" id="PIRSR601820-1"/>
    </source>
</evidence>
<evidence type="ECO:0000256" key="10">
    <source>
        <dbReference type="SAM" id="SignalP"/>
    </source>
</evidence>
<evidence type="ECO:0000256" key="2">
    <source>
        <dbReference type="ARBA" id="ARBA00011027"/>
    </source>
</evidence>
<evidence type="ECO:0000256" key="3">
    <source>
        <dbReference type="ARBA" id="ARBA00022525"/>
    </source>
</evidence>
<feature type="signal peptide" evidence="10">
    <location>
        <begin position="1"/>
        <end position="20"/>
    </location>
</feature>
<dbReference type="GO" id="GO:0031012">
    <property type="term" value="C:extracellular matrix"/>
    <property type="evidence" value="ECO:0007669"/>
    <property type="project" value="TreeGrafter"/>
</dbReference>
<dbReference type="GO" id="GO:0002020">
    <property type="term" value="F:protease binding"/>
    <property type="evidence" value="ECO:0007669"/>
    <property type="project" value="TreeGrafter"/>
</dbReference>
<dbReference type="Pfam" id="PF00965">
    <property type="entry name" value="TIMP"/>
    <property type="match status" value="1"/>
</dbReference>
<dbReference type="GO" id="GO:0046872">
    <property type="term" value="F:metal ion binding"/>
    <property type="evidence" value="ECO:0007669"/>
    <property type="project" value="UniProtKB-KW"/>
</dbReference>
<dbReference type="GO" id="GO:0005615">
    <property type="term" value="C:extracellular space"/>
    <property type="evidence" value="ECO:0007669"/>
    <property type="project" value="TreeGrafter"/>
</dbReference>
<protein>
    <submittedName>
        <fullName evidence="12">Tensilin</fullName>
    </submittedName>
</protein>
<evidence type="ECO:0000256" key="1">
    <source>
        <dbReference type="ARBA" id="ARBA00004613"/>
    </source>
</evidence>
<dbReference type="InterPro" id="IPR027465">
    <property type="entry name" value="TIMP_C"/>
</dbReference>
<evidence type="ECO:0000256" key="6">
    <source>
        <dbReference type="ARBA" id="ARBA00023157"/>
    </source>
</evidence>
<dbReference type="PANTHER" id="PTHR11844">
    <property type="entry name" value="METALLOPROTEASE INHIBITOR"/>
    <property type="match status" value="1"/>
</dbReference>
<name>A0A1S6EM10_9ECHN</name>
<evidence type="ECO:0000256" key="4">
    <source>
        <dbReference type="ARBA" id="ARBA00022608"/>
    </source>
</evidence>
<dbReference type="EMBL" id="KY609179">
    <property type="protein sequence ID" value="AQR59058.1"/>
    <property type="molecule type" value="mRNA"/>
</dbReference>
<evidence type="ECO:0000313" key="12">
    <source>
        <dbReference type="EMBL" id="AQR59058.1"/>
    </source>
</evidence>
<sequence>MKTLLLLSLIGALVVSETEACGQCVSDHPQQHYCQSEFVVRVEILDIVSVPAKSMNRVSALIIDSLKLPKRNTGKTVEFYSPAAFCGTHFLKGAEYVVTGNKETDTDGSTYWYHDTCDFAKGWRGLPQDQKKGFTTKYGRLCECQIEGSQSASSHKVAYDNTRNTYPDARTFWTPDNCYYNPLKSGEFSGVDDCESEFGFCTPGSDGECSWELSPEYEDCFKKRDDFVLVDSGAFAITDPAQCSVLPSRRKRRRCRKKIKKYLEEIGAGGGEMEIFF</sequence>
<keyword evidence="7" id="KW-0481">Metalloenzyme inhibitor</keyword>
<accession>A0A1S6EM10</accession>
<keyword evidence="5" id="KW-0646">Protease inhibitor</keyword>
<feature type="disulfide bond" evidence="9">
    <location>
        <begin position="21"/>
        <end position="86"/>
    </location>
</feature>
<reference evidence="12" key="1">
    <citation type="submission" date="2017-02" db="EMBL/GenBank/DDBJ databases">
        <title>Mechanical adaptability of sea cucumber Cuvierian tubules involves a mutable collagenous tissue.</title>
        <authorList>
            <person name="Demeuldre M."/>
            <person name="Hennebert E."/>
            <person name="Bonneel M."/>
            <person name="Lengerer B."/>
            <person name="Van Dyck S."/>
            <person name="Wattiez R."/>
            <person name="Ladurner P."/>
            <person name="Flammang P."/>
        </authorList>
    </citation>
    <scope>NUCLEOTIDE SEQUENCE</scope>
    <source>
        <tissue evidence="12">Cuvierian tubules</tissue>
    </source>
</reference>
<comment type="similarity">
    <text evidence="2">Belongs to the protease inhibitor I35 (TIMP) family.</text>
</comment>